<evidence type="ECO:0000259" key="2">
    <source>
        <dbReference type="Pfam" id="PF01205"/>
    </source>
</evidence>
<protein>
    <submittedName>
        <fullName evidence="3">Uncharacterized conserved protein</fullName>
    </submittedName>
</protein>
<dbReference type="NCBIfam" id="TIGR00257">
    <property type="entry name" value="IMPACT_YIGZ"/>
    <property type="match status" value="1"/>
</dbReference>
<dbReference type="Pfam" id="PF01205">
    <property type="entry name" value="Impact_N"/>
    <property type="match status" value="1"/>
</dbReference>
<dbReference type="InterPro" id="IPR023582">
    <property type="entry name" value="Impact"/>
</dbReference>
<dbReference type="PANTHER" id="PTHR16301:SF20">
    <property type="entry name" value="IMPACT FAMILY MEMBER YIGZ"/>
    <property type="match status" value="1"/>
</dbReference>
<dbReference type="Proteomes" id="UP000000322">
    <property type="component" value="Chromosome"/>
</dbReference>
<dbReference type="AlphaFoldDB" id="D1BH70"/>
<dbReference type="SUPFAM" id="SSF54211">
    <property type="entry name" value="Ribosomal protein S5 domain 2-like"/>
    <property type="match status" value="1"/>
</dbReference>
<dbReference type="InterPro" id="IPR015796">
    <property type="entry name" value="Impact_YigZ-like"/>
</dbReference>
<dbReference type="PANTHER" id="PTHR16301">
    <property type="entry name" value="IMPACT-RELATED"/>
    <property type="match status" value="1"/>
</dbReference>
<evidence type="ECO:0000313" key="3">
    <source>
        <dbReference type="EMBL" id="ACZ21790.1"/>
    </source>
</evidence>
<dbReference type="RefSeq" id="WP_012866859.1">
    <property type="nucleotide sequence ID" value="NC_013521.1"/>
</dbReference>
<dbReference type="EMBL" id="CP001819">
    <property type="protein sequence ID" value="ACZ21790.1"/>
    <property type="molecule type" value="Genomic_DNA"/>
</dbReference>
<dbReference type="Gene3D" id="3.30.230.30">
    <property type="entry name" value="Impact, N-terminal domain"/>
    <property type="match status" value="1"/>
</dbReference>
<dbReference type="InterPro" id="IPR001498">
    <property type="entry name" value="Impact_N"/>
</dbReference>
<dbReference type="PROSITE" id="PS00910">
    <property type="entry name" value="UPF0029"/>
    <property type="match status" value="1"/>
</dbReference>
<dbReference type="GO" id="GO:0005737">
    <property type="term" value="C:cytoplasm"/>
    <property type="evidence" value="ECO:0007669"/>
    <property type="project" value="TreeGrafter"/>
</dbReference>
<dbReference type="eggNOG" id="COG1739">
    <property type="taxonomic scope" value="Bacteria"/>
</dbReference>
<reference evidence="3 4" key="1">
    <citation type="journal article" date="2009" name="Stand. Genomic Sci.">
        <title>Complete genome sequence of Sanguibacter keddieii type strain (ST-74).</title>
        <authorList>
            <person name="Ivanova N."/>
            <person name="Sikorski J."/>
            <person name="Sims D."/>
            <person name="Brettin T."/>
            <person name="Detter J.C."/>
            <person name="Han C."/>
            <person name="Lapidus A."/>
            <person name="Copeland A."/>
            <person name="Glavina Del Rio T."/>
            <person name="Nolan M."/>
            <person name="Chen F."/>
            <person name="Lucas S."/>
            <person name="Tice H."/>
            <person name="Cheng J.F."/>
            <person name="Bruce D."/>
            <person name="Goodwin L."/>
            <person name="Pitluck S."/>
            <person name="Pati A."/>
            <person name="Mavromatis K."/>
            <person name="Chen A."/>
            <person name="Palaniappan K."/>
            <person name="D'haeseleer P."/>
            <person name="Chain P."/>
            <person name="Bristow J."/>
            <person name="Eisen J.A."/>
            <person name="Markowitz V."/>
            <person name="Hugenholtz P."/>
            <person name="Goker M."/>
            <person name="Pukall R."/>
            <person name="Klenk H.P."/>
            <person name="Kyrpides N.C."/>
        </authorList>
    </citation>
    <scope>NUCLEOTIDE SEQUENCE [LARGE SCALE GENOMIC DNA]</scope>
    <source>
        <strain evidence="4">ATCC 51767 / DSM 10542 / NCFB 3025 / ST-74</strain>
    </source>
</reference>
<dbReference type="GO" id="GO:0006446">
    <property type="term" value="P:regulation of translational initiation"/>
    <property type="evidence" value="ECO:0007669"/>
    <property type="project" value="TreeGrafter"/>
</dbReference>
<dbReference type="HOGENOM" id="CLU_083552_2_0_11"/>
<dbReference type="InterPro" id="IPR020568">
    <property type="entry name" value="Ribosomal_Su5_D2-typ_SF"/>
</dbReference>
<comment type="similarity">
    <text evidence="1">Belongs to the IMPACT family.</text>
</comment>
<evidence type="ECO:0000256" key="1">
    <source>
        <dbReference type="ARBA" id="ARBA00007665"/>
    </source>
</evidence>
<organism evidence="3 4">
    <name type="scientific">Sanguibacter keddieii (strain ATCC 51767 / DSM 10542 / NCFB 3025 / ST-74)</name>
    <dbReference type="NCBI Taxonomy" id="446469"/>
    <lineage>
        <taxon>Bacteria</taxon>
        <taxon>Bacillati</taxon>
        <taxon>Actinomycetota</taxon>
        <taxon>Actinomycetes</taxon>
        <taxon>Micrococcales</taxon>
        <taxon>Sanguibacteraceae</taxon>
        <taxon>Sanguibacter</taxon>
    </lineage>
</organism>
<dbReference type="KEGG" id="ske:Sked_18640"/>
<proteinExistence type="inferred from homology"/>
<dbReference type="STRING" id="446469.Sked_18640"/>
<evidence type="ECO:0000313" key="4">
    <source>
        <dbReference type="Proteomes" id="UP000000322"/>
    </source>
</evidence>
<name>D1BH70_SANKS</name>
<gene>
    <name evidence="3" type="ordered locus">Sked_18640</name>
</gene>
<sequence>MDPSPALELPADLPVGLTLPSTVDGTTVHEIVVKRSRFITRVAHVASVEAADEVVAAVRKEYWDARHSCVALVVGQRADRQRSSDDGEPSGTAGVPMLEVLRQRGLTDVVAVVTRYFGGVLLGAGGLVRAYSTSVSEALDRAVVVSREPRVEVAVETDHVSAGRLENVVREWCHVHRAIVDPPAYGAAVVLTVRLRPRDLRSFEQLVAAETSGTALPEVRGWHVTDIPALP</sequence>
<dbReference type="InterPro" id="IPR020569">
    <property type="entry name" value="UPF0029_Impact_CS"/>
</dbReference>
<keyword evidence="4" id="KW-1185">Reference proteome</keyword>
<feature type="domain" description="Impact N-terminal" evidence="2">
    <location>
        <begin position="34"/>
        <end position="139"/>
    </location>
</feature>
<dbReference type="InterPro" id="IPR036956">
    <property type="entry name" value="Impact_N_sf"/>
</dbReference>
<accession>D1BH70</accession>